<dbReference type="GO" id="GO:0046872">
    <property type="term" value="F:metal ion binding"/>
    <property type="evidence" value="ECO:0007669"/>
    <property type="project" value="UniProtKB-KW"/>
</dbReference>
<dbReference type="EC" id="1.7.99.1" evidence="9"/>
<dbReference type="CDD" id="cd01914">
    <property type="entry name" value="HCP"/>
    <property type="match status" value="1"/>
</dbReference>
<accession>A0A2P2BNH4</accession>
<dbReference type="InterPro" id="IPR010048">
    <property type="entry name" value="Hydroxylam_reduct"/>
</dbReference>
<feature type="binding site" evidence="9">
    <location>
        <position position="7"/>
    </location>
    <ligand>
        <name>[4Fe-4S] cluster</name>
        <dbReference type="ChEBI" id="CHEBI:49883"/>
    </ligand>
</feature>
<dbReference type="InterPro" id="IPR016099">
    <property type="entry name" value="Prismane-like_a/b-sand"/>
</dbReference>
<comment type="similarity">
    <text evidence="9">Belongs to the HCP family.</text>
</comment>
<sequence length="574" mass="63394">MENKMFCFQCQETAGCTGCTKFGVCGKSPDLARMQDLLIYTTKGLSEVTTRLRNEGKKIDSTVNHLITINLFTTITNANFDDEIFYERVKQTLKTKEELLSKLKNKENLSEAALWNASNNEELDAKVSVLSKLKNTILGSGKKEVEIDTILDEKSTKVGVLATKDEDIRSLRELIIYGLKGMSAYMKHANALGYDSEEVNAFMQSTLAKTLDNTLTADDLVALTLETGKVGVDAMALLDSANTGTYGHPEITKVNIGVRNNPGILISGHDLKDLELLLKQTERTGVDVYTHSEMLPAHYYPAFKKYSHFVGNYGNAWWKQKEEFESFNGPILMTTNCIVPPKDSYKDRVYTTGAAGFAGCTHIKGNSEDDKDFSQIIEHAKRCKAPVEIETGEIVGGFAHNQVFALADKIVDAIKTGAIKRFFVMGGCDGRAKSRNYYTEFAKALPQDTVILTAGCAKYKYNKLPLGDINGIPRVLDAGQCNDSYSLALIALKLKEVFELEDINDLPISFNIAWYEQKAVIVLLSLLYLGVKNIHLGPTLPAFLSPNVAKVLVENFGIGGITNVEDDLNMFLGN</sequence>
<feature type="modified residue" description="Cysteine persulfide" evidence="9">
    <location>
        <position position="428"/>
    </location>
</feature>
<keyword evidence="5 9" id="KW-0560">Oxidoreductase</keyword>
<evidence type="ECO:0000256" key="7">
    <source>
        <dbReference type="ARBA" id="ARBA00023014"/>
    </source>
</evidence>
<feature type="binding site" evidence="9">
    <location>
        <position position="518"/>
    </location>
    <ligand>
        <name>hybrid [4Fe-2O-2S] cluster</name>
        <dbReference type="ChEBI" id="CHEBI:60519"/>
    </ligand>
</feature>
<dbReference type="SUPFAM" id="SSF56821">
    <property type="entry name" value="Prismane protein-like"/>
    <property type="match status" value="1"/>
</dbReference>
<evidence type="ECO:0000256" key="2">
    <source>
        <dbReference type="ARBA" id="ARBA00022485"/>
    </source>
</evidence>
<feature type="binding site" evidence="9">
    <location>
        <position position="456"/>
    </location>
    <ligand>
        <name>hybrid [4Fe-2O-2S] cluster</name>
        <dbReference type="ChEBI" id="CHEBI:60519"/>
    </ligand>
</feature>
<evidence type="ECO:0000256" key="5">
    <source>
        <dbReference type="ARBA" id="ARBA00023002"/>
    </source>
</evidence>
<evidence type="ECO:0000313" key="10">
    <source>
        <dbReference type="EMBL" id="CEI71942.1"/>
    </source>
</evidence>
<evidence type="ECO:0000256" key="3">
    <source>
        <dbReference type="ARBA" id="ARBA00022490"/>
    </source>
</evidence>
<keyword evidence="11" id="KW-1185">Reference proteome</keyword>
<dbReference type="InterPro" id="IPR004137">
    <property type="entry name" value="HCP/CODH"/>
</dbReference>
<keyword evidence="2 9" id="KW-0004">4Fe-4S</keyword>
<dbReference type="FunFam" id="3.40.50.2030:FF:000002">
    <property type="entry name" value="Hydroxylamine reductase"/>
    <property type="match status" value="1"/>
</dbReference>
<dbReference type="PANTHER" id="PTHR30109">
    <property type="entry name" value="HYDROXYLAMINE REDUCTASE"/>
    <property type="match status" value="1"/>
</dbReference>
<dbReference type="KEGG" id="rhom:FRIFI_0394"/>
<gene>
    <name evidence="9" type="primary">hcp</name>
    <name evidence="10" type="ORF">FRIFI_0394</name>
</gene>
<feature type="binding site" description="via persulfide group" evidence="9">
    <location>
        <position position="428"/>
    </location>
    <ligand>
        <name>hybrid [4Fe-2O-2S] cluster</name>
        <dbReference type="ChEBI" id="CHEBI:60519"/>
    </ligand>
</feature>
<feature type="binding site" evidence="9">
    <location>
        <position position="25"/>
    </location>
    <ligand>
        <name>[4Fe-4S] cluster</name>
        <dbReference type="ChEBI" id="CHEBI:49883"/>
    </ligand>
</feature>
<dbReference type="Gene3D" id="1.20.1270.20">
    <property type="match status" value="2"/>
</dbReference>
<dbReference type="GO" id="GO:0050418">
    <property type="term" value="F:hydroxylamine reductase activity"/>
    <property type="evidence" value="ECO:0007669"/>
    <property type="project" value="UniProtKB-UniRule"/>
</dbReference>
<evidence type="ECO:0000313" key="11">
    <source>
        <dbReference type="Proteomes" id="UP000245695"/>
    </source>
</evidence>
<dbReference type="Gene3D" id="3.40.50.2030">
    <property type="match status" value="2"/>
</dbReference>
<dbReference type="GO" id="GO:0042542">
    <property type="term" value="P:response to hydrogen peroxide"/>
    <property type="evidence" value="ECO:0007669"/>
    <property type="project" value="TreeGrafter"/>
</dbReference>
<dbReference type="GO" id="GO:0051539">
    <property type="term" value="F:4 iron, 4 sulfur cluster binding"/>
    <property type="evidence" value="ECO:0007669"/>
    <property type="project" value="UniProtKB-KW"/>
</dbReference>
<dbReference type="FunFam" id="1.20.1270.20:FF:000001">
    <property type="entry name" value="Hydroxylamine reductase"/>
    <property type="match status" value="1"/>
</dbReference>
<dbReference type="PANTHER" id="PTHR30109:SF0">
    <property type="entry name" value="HYDROXYLAMINE REDUCTASE"/>
    <property type="match status" value="1"/>
</dbReference>
<reference evidence="10 11" key="1">
    <citation type="submission" date="2014-09" db="EMBL/GenBank/DDBJ databases">
        <authorList>
            <person name="Hornung B.V."/>
        </authorList>
    </citation>
    <scope>NUCLEOTIDE SEQUENCE [LARGE SCALE GENOMIC DNA]</scope>
    <source>
        <strain evidence="10 11">FRIFI</strain>
    </source>
</reference>
<dbReference type="NCBIfam" id="TIGR01703">
    <property type="entry name" value="hybrid_clust"/>
    <property type="match status" value="1"/>
</dbReference>
<dbReference type="NCBIfam" id="NF003658">
    <property type="entry name" value="PRK05290.1"/>
    <property type="match status" value="1"/>
</dbReference>
<dbReference type="Proteomes" id="UP000245695">
    <property type="component" value="Chromosome 1"/>
</dbReference>
<evidence type="ECO:0000256" key="4">
    <source>
        <dbReference type="ARBA" id="ARBA00022723"/>
    </source>
</evidence>
<dbReference type="RefSeq" id="WP_166504861.1">
    <property type="nucleotide sequence ID" value="NZ_JAKNTL010000003.1"/>
</dbReference>
<dbReference type="GO" id="GO:0005737">
    <property type="term" value="C:cytoplasm"/>
    <property type="evidence" value="ECO:0007669"/>
    <property type="project" value="UniProtKB-SubCell"/>
</dbReference>
<dbReference type="InterPro" id="IPR016100">
    <property type="entry name" value="Prismane_a-bundle"/>
</dbReference>
<evidence type="ECO:0000256" key="8">
    <source>
        <dbReference type="ARBA" id="ARBA00051350"/>
    </source>
</evidence>
<feature type="binding site" evidence="9">
    <location>
        <position position="269"/>
    </location>
    <ligand>
        <name>hybrid [4Fe-2O-2S] cluster</name>
        <dbReference type="ChEBI" id="CHEBI:60519"/>
    </ligand>
</feature>
<dbReference type="AlphaFoldDB" id="A0A2P2BNH4"/>
<dbReference type="GO" id="GO:0004601">
    <property type="term" value="F:peroxidase activity"/>
    <property type="evidence" value="ECO:0007669"/>
    <property type="project" value="TreeGrafter"/>
</dbReference>
<feature type="binding site" evidence="9">
    <location>
        <position position="337"/>
    </location>
    <ligand>
        <name>hybrid [4Fe-2O-2S] cluster</name>
        <dbReference type="ChEBI" id="CHEBI:60519"/>
    </ligand>
</feature>
<dbReference type="InterPro" id="IPR011254">
    <property type="entry name" value="Prismane-like_sf"/>
</dbReference>
<feature type="binding site" evidence="9">
    <location>
        <position position="19"/>
    </location>
    <ligand>
        <name>[4Fe-4S] cluster</name>
        <dbReference type="ChEBI" id="CHEBI:49883"/>
    </ligand>
</feature>
<comment type="function">
    <text evidence="9">Catalyzes the reduction of hydroxylamine to form NH(3) and H(2)O.</text>
</comment>
<comment type="subcellular location">
    <subcellularLocation>
        <location evidence="1 9">Cytoplasm</location>
    </subcellularLocation>
</comment>
<dbReference type="EMBL" id="LN650648">
    <property type="protein sequence ID" value="CEI71942.1"/>
    <property type="molecule type" value="Genomic_DNA"/>
</dbReference>
<keyword evidence="6 9" id="KW-0408">Iron</keyword>
<feature type="binding site" evidence="9">
    <location>
        <position position="10"/>
    </location>
    <ligand>
        <name>[4Fe-4S] cluster</name>
        <dbReference type="ChEBI" id="CHEBI:49883"/>
    </ligand>
</feature>
<name>A0A2P2BNH4_9FIRM</name>
<comment type="catalytic activity">
    <reaction evidence="8 9">
        <text>A + NH4(+) + H2O = hydroxylamine + AH2 + H(+)</text>
        <dbReference type="Rhea" id="RHEA:22052"/>
        <dbReference type="ChEBI" id="CHEBI:13193"/>
        <dbReference type="ChEBI" id="CHEBI:15377"/>
        <dbReference type="ChEBI" id="CHEBI:15378"/>
        <dbReference type="ChEBI" id="CHEBI:15429"/>
        <dbReference type="ChEBI" id="CHEBI:17499"/>
        <dbReference type="ChEBI" id="CHEBI:28938"/>
        <dbReference type="EC" id="1.7.99.1"/>
    </reaction>
</comment>
<keyword evidence="7 9" id="KW-0411">Iron-sulfur</keyword>
<feature type="binding site" evidence="9">
    <location>
        <position position="516"/>
    </location>
    <ligand>
        <name>hybrid [4Fe-2O-2S] cluster</name>
        <dbReference type="ChEBI" id="CHEBI:60519"/>
    </ligand>
</feature>
<dbReference type="Pfam" id="PF03063">
    <property type="entry name" value="Prismane"/>
    <property type="match status" value="1"/>
</dbReference>
<keyword evidence="4 9" id="KW-0479">Metal-binding</keyword>
<comment type="cofactor">
    <cofactor evidence="9">
        <name>[4Fe-4S] cluster</name>
        <dbReference type="ChEBI" id="CHEBI:49883"/>
    </cofactor>
    <text evidence="9">Binds 1 [4Fe-4S] cluster.</text>
</comment>
<keyword evidence="3 9" id="KW-0963">Cytoplasm</keyword>
<protein>
    <recommendedName>
        <fullName evidence="9">Hydroxylamine reductase</fullName>
        <ecNumber evidence="9">1.7.99.1</ecNumber>
    </recommendedName>
    <alternativeName>
        <fullName evidence="9">Hybrid-cluster protein</fullName>
        <shortName evidence="9">HCP</shortName>
    </alternativeName>
    <alternativeName>
        <fullName evidence="9">Prismane protein</fullName>
    </alternativeName>
</protein>
<proteinExistence type="inferred from homology"/>
<dbReference type="PIRSF" id="PIRSF000076">
    <property type="entry name" value="HCP"/>
    <property type="match status" value="1"/>
</dbReference>
<organism evidence="10 11">
    <name type="scientific">Romboutsia hominis</name>
    <dbReference type="NCBI Taxonomy" id="1507512"/>
    <lineage>
        <taxon>Bacteria</taxon>
        <taxon>Bacillati</taxon>
        <taxon>Bacillota</taxon>
        <taxon>Clostridia</taxon>
        <taxon>Peptostreptococcales</taxon>
        <taxon>Peptostreptococcaceae</taxon>
        <taxon>Romboutsia</taxon>
    </lineage>
</organism>
<feature type="binding site" evidence="9">
    <location>
        <position position="293"/>
    </location>
    <ligand>
        <name>hybrid [4Fe-2O-2S] cluster</name>
        <dbReference type="ChEBI" id="CHEBI:60519"/>
    </ligand>
</feature>
<evidence type="ECO:0000256" key="1">
    <source>
        <dbReference type="ARBA" id="ARBA00004496"/>
    </source>
</evidence>
<dbReference type="HAMAP" id="MF_00069">
    <property type="entry name" value="Hydroxylam_reduct"/>
    <property type="match status" value="1"/>
</dbReference>
<evidence type="ECO:0000256" key="9">
    <source>
        <dbReference type="HAMAP-Rule" id="MF_00069"/>
    </source>
</evidence>
<comment type="cofactor">
    <cofactor evidence="9">
        <name>hybrid [4Fe-2O-2S] cluster</name>
        <dbReference type="ChEBI" id="CHEBI:60519"/>
    </cofactor>
    <text evidence="9">Binds 1 hybrid [4Fe-2O-2S] cluster.</text>
</comment>
<evidence type="ECO:0000256" key="6">
    <source>
        <dbReference type="ARBA" id="ARBA00023004"/>
    </source>
</evidence>
<dbReference type="FunFam" id="3.40.50.2030:FF:000001">
    <property type="entry name" value="Hydroxylamine reductase"/>
    <property type="match status" value="1"/>
</dbReference>
<feature type="binding site" evidence="9">
    <location>
        <position position="481"/>
    </location>
    <ligand>
        <name>hybrid [4Fe-2O-2S] cluster</name>
        <dbReference type="ChEBI" id="CHEBI:60519"/>
    </ligand>
</feature>